<keyword evidence="4" id="KW-0227">DNA damage</keyword>
<evidence type="ECO:0000256" key="2">
    <source>
        <dbReference type="ARBA" id="ARBA00010679"/>
    </source>
</evidence>
<keyword evidence="8" id="KW-0539">Nucleus</keyword>
<evidence type="ECO:0000256" key="9">
    <source>
        <dbReference type="ARBA" id="ARBA00023268"/>
    </source>
</evidence>
<reference evidence="14 15" key="1">
    <citation type="journal article" date="2018" name="Front. Microbiol.">
        <title>Prospects for Fungal Bioremediation of Acidic Radioactive Waste Sites: Characterization and Genome Sequence of Rhodotorula taiwanensis MD1149.</title>
        <authorList>
            <person name="Tkavc R."/>
            <person name="Matrosova V.Y."/>
            <person name="Grichenko O.E."/>
            <person name="Gostincar C."/>
            <person name="Volpe R.P."/>
            <person name="Klimenkova P."/>
            <person name="Gaidamakova E.K."/>
            <person name="Zhou C.E."/>
            <person name="Stewart B.J."/>
            <person name="Lyman M.G."/>
            <person name="Malfatti S.A."/>
            <person name="Rubinfeld B."/>
            <person name="Courtot M."/>
            <person name="Singh J."/>
            <person name="Dalgard C.L."/>
            <person name="Hamilton T."/>
            <person name="Frey K.G."/>
            <person name="Gunde-Cimerman N."/>
            <person name="Dugan L."/>
            <person name="Daly M.J."/>
        </authorList>
    </citation>
    <scope>NUCLEOTIDE SEQUENCE [LARGE SCALE GENOMIC DNA]</scope>
    <source>
        <strain evidence="14 15">MD1149</strain>
    </source>
</reference>
<comment type="catalytic activity">
    <reaction evidence="11">
        <text>2'-deoxyribonucleotide-(2'-deoxyribose 5'-phosphate)-2'-deoxyribonucleotide-DNA = a 3'-end 2'-deoxyribonucleotide-(2,3-dehydro-2,3-deoxyribose 5'-phosphate)-DNA + a 5'-end 5'-phospho-2'-deoxyribonucleoside-DNA + H(+)</text>
        <dbReference type="Rhea" id="RHEA:66592"/>
        <dbReference type="Rhea" id="RHEA-COMP:13180"/>
        <dbReference type="Rhea" id="RHEA-COMP:16897"/>
        <dbReference type="Rhea" id="RHEA-COMP:17067"/>
        <dbReference type="ChEBI" id="CHEBI:15378"/>
        <dbReference type="ChEBI" id="CHEBI:136412"/>
        <dbReference type="ChEBI" id="CHEBI:157695"/>
        <dbReference type="ChEBI" id="CHEBI:167181"/>
        <dbReference type="EC" id="4.2.99.18"/>
    </reaction>
</comment>
<comment type="similarity">
    <text evidence="2">Belongs to the type-1 OGG1 family.</text>
</comment>
<dbReference type="SUPFAM" id="SSF48150">
    <property type="entry name" value="DNA-glycosylase"/>
    <property type="match status" value="1"/>
</dbReference>
<evidence type="ECO:0000313" key="15">
    <source>
        <dbReference type="Proteomes" id="UP000237144"/>
    </source>
</evidence>
<dbReference type="SUPFAM" id="SSF55945">
    <property type="entry name" value="TATA-box binding protein-like"/>
    <property type="match status" value="1"/>
</dbReference>
<dbReference type="GO" id="GO:0005634">
    <property type="term" value="C:nucleus"/>
    <property type="evidence" value="ECO:0007669"/>
    <property type="project" value="UniProtKB-SubCell"/>
</dbReference>
<evidence type="ECO:0000256" key="6">
    <source>
        <dbReference type="ARBA" id="ARBA00023204"/>
    </source>
</evidence>
<comment type="caution">
    <text evidence="14">The sequence shown here is derived from an EMBL/GenBank/DDBJ whole genome shotgun (WGS) entry which is preliminary data.</text>
</comment>
<keyword evidence="9" id="KW-0511">Multifunctional enzyme</keyword>
<feature type="domain" description="HhH-GPD" evidence="13">
    <location>
        <begin position="165"/>
        <end position="406"/>
    </location>
</feature>
<dbReference type="Gene3D" id="1.10.1670.10">
    <property type="entry name" value="Helix-hairpin-Helix base-excision DNA repair enzymes (C-terminal)"/>
    <property type="match status" value="1"/>
</dbReference>
<dbReference type="GO" id="GO:0006289">
    <property type="term" value="P:nucleotide-excision repair"/>
    <property type="evidence" value="ECO:0007669"/>
    <property type="project" value="InterPro"/>
</dbReference>
<feature type="compositionally biased region" description="Basic and acidic residues" evidence="12">
    <location>
        <begin position="492"/>
        <end position="513"/>
    </location>
</feature>
<dbReference type="PANTHER" id="PTHR10242:SF2">
    <property type="entry name" value="N-GLYCOSYLASE_DNA LYASE"/>
    <property type="match status" value="1"/>
</dbReference>
<dbReference type="Proteomes" id="UP000237144">
    <property type="component" value="Unassembled WGS sequence"/>
</dbReference>
<keyword evidence="5" id="KW-0378">Hydrolase</keyword>
<keyword evidence="7" id="KW-0456">Lyase</keyword>
<dbReference type="EC" id="4.2.99.18" evidence="3"/>
<evidence type="ECO:0000256" key="12">
    <source>
        <dbReference type="SAM" id="MobiDB-lite"/>
    </source>
</evidence>
<dbReference type="CDD" id="cd00056">
    <property type="entry name" value="ENDO3c"/>
    <property type="match status" value="1"/>
</dbReference>
<dbReference type="EMBL" id="PJQD01000025">
    <property type="protein sequence ID" value="POY74358.1"/>
    <property type="molecule type" value="Genomic_DNA"/>
</dbReference>
<dbReference type="GO" id="GO:0034039">
    <property type="term" value="F:8-oxo-7,8-dihydroguanine DNA N-glycosylase activity"/>
    <property type="evidence" value="ECO:0007669"/>
    <property type="project" value="TreeGrafter"/>
</dbReference>
<dbReference type="SMART" id="SM00478">
    <property type="entry name" value="ENDO3c"/>
    <property type="match status" value="1"/>
</dbReference>
<dbReference type="Gene3D" id="1.10.340.30">
    <property type="entry name" value="Hypothetical protein, domain 2"/>
    <property type="match status" value="1"/>
</dbReference>
<dbReference type="InterPro" id="IPR023170">
    <property type="entry name" value="HhH_base_excis_C"/>
</dbReference>
<dbReference type="GO" id="GO:0003684">
    <property type="term" value="F:damaged DNA binding"/>
    <property type="evidence" value="ECO:0007669"/>
    <property type="project" value="InterPro"/>
</dbReference>
<evidence type="ECO:0000256" key="7">
    <source>
        <dbReference type="ARBA" id="ARBA00023239"/>
    </source>
</evidence>
<feature type="compositionally biased region" description="Polar residues" evidence="12">
    <location>
        <begin position="541"/>
        <end position="562"/>
    </location>
</feature>
<evidence type="ECO:0000256" key="10">
    <source>
        <dbReference type="ARBA" id="ARBA00023295"/>
    </source>
</evidence>
<dbReference type="AlphaFoldDB" id="A0A2S5BC69"/>
<protein>
    <recommendedName>
        <fullName evidence="3">DNA-(apurinic or apyrimidinic site) lyase</fullName>
        <ecNumber evidence="3">4.2.99.18</ecNumber>
    </recommendedName>
</protein>
<keyword evidence="6" id="KW-0234">DNA repair</keyword>
<dbReference type="Gene3D" id="3.30.310.40">
    <property type="match status" value="1"/>
</dbReference>
<keyword evidence="10" id="KW-0326">Glycosidase</keyword>
<proteinExistence type="inferred from homology"/>
<feature type="compositionally biased region" description="Polar residues" evidence="12">
    <location>
        <begin position="411"/>
        <end position="427"/>
    </location>
</feature>
<dbReference type="Pfam" id="PF07934">
    <property type="entry name" value="OGG_N"/>
    <property type="match status" value="1"/>
</dbReference>
<accession>A0A2S5BC69</accession>
<dbReference type="OrthoDB" id="238681at2759"/>
<dbReference type="InterPro" id="IPR052054">
    <property type="entry name" value="Oxidative_DNA_repair_enzyme"/>
</dbReference>
<dbReference type="Pfam" id="PF00730">
    <property type="entry name" value="HhH-GPD"/>
    <property type="match status" value="1"/>
</dbReference>
<dbReference type="FunFam" id="1.10.1670.10:FF:000005">
    <property type="entry name" value="N-glycosylase/DNA lyase OGG1"/>
    <property type="match status" value="1"/>
</dbReference>
<name>A0A2S5BC69_9BASI</name>
<evidence type="ECO:0000259" key="13">
    <source>
        <dbReference type="SMART" id="SM00478"/>
    </source>
</evidence>
<evidence type="ECO:0000256" key="5">
    <source>
        <dbReference type="ARBA" id="ARBA00022801"/>
    </source>
</evidence>
<evidence type="ECO:0000256" key="3">
    <source>
        <dbReference type="ARBA" id="ARBA00012720"/>
    </source>
</evidence>
<dbReference type="PANTHER" id="PTHR10242">
    <property type="entry name" value="8-OXOGUANINE DNA GLYCOSYLASE"/>
    <property type="match status" value="1"/>
</dbReference>
<evidence type="ECO:0000313" key="14">
    <source>
        <dbReference type="EMBL" id="POY74358.1"/>
    </source>
</evidence>
<dbReference type="GO" id="GO:0006285">
    <property type="term" value="P:base-excision repair, AP site formation"/>
    <property type="evidence" value="ECO:0007669"/>
    <property type="project" value="UniProtKB-ARBA"/>
</dbReference>
<dbReference type="InterPro" id="IPR003265">
    <property type="entry name" value="HhH-GPD_domain"/>
</dbReference>
<dbReference type="InterPro" id="IPR011257">
    <property type="entry name" value="DNA_glycosylase"/>
</dbReference>
<dbReference type="STRING" id="741276.A0A2S5BC69"/>
<evidence type="ECO:0000256" key="4">
    <source>
        <dbReference type="ARBA" id="ARBA00022763"/>
    </source>
</evidence>
<evidence type="ECO:0000256" key="11">
    <source>
        <dbReference type="ARBA" id="ARBA00044632"/>
    </source>
</evidence>
<evidence type="ECO:0000256" key="8">
    <source>
        <dbReference type="ARBA" id="ARBA00023242"/>
    </source>
</evidence>
<comment type="subcellular location">
    <subcellularLocation>
        <location evidence="1">Nucleus</location>
    </subcellularLocation>
</comment>
<dbReference type="InterPro" id="IPR012904">
    <property type="entry name" value="OGG_N"/>
</dbReference>
<gene>
    <name evidence="14" type="ORF">BMF94_2552</name>
</gene>
<sequence>MSCLATPLRLLPVSRHELHLASTLPSGQSFRWHRLSPPHATLPDRATAPQAASKATALEETAEEWAFGWQDRTVVLRQDDQGIHYRALYPHKPPHTAYLADLQSDTTRSLLTSYFQLDTLLEPLYADWSKRDPKFQRKITKEKDRLGGIRVLRQNEWETLVSFICSANNNIARITLMVNRLCAALGDPLPHPSHFCPASVHEFAESIPSSFPSAASASDHDTDNLSLFSFPPPAALAQGPKTENLLRQLGFGYRANFIPSSATHLIDTAHALDVTPETYLRSLTRSEFTRHGALTADEKPAVDAVNGGAEVDDDPRGIRAARAKLLEFKGVGRKVADCVLLFGLGWSETVPVDTHVFQIAIRDYAFPATKNANLSPALHDKVSEFLAAKWGDYAGWAQQILFFADLKPAGSASSSPTKASRTATANGDGTRRMTVKVAMEEELSGSEAEEEAVERVKKLTFEEEVAALIANPGMKRRRSSAAVAKVEIERVAKDDSDGDPDERHAKLRVKEEVTVDDVGSPVGQQTPPRGAARPSLKQRRTASTGSIRKSRSRSGTIKSEAD</sequence>
<feature type="region of interest" description="Disordered" evidence="12">
    <location>
        <begin position="492"/>
        <end position="562"/>
    </location>
</feature>
<evidence type="ECO:0000256" key="1">
    <source>
        <dbReference type="ARBA" id="ARBA00004123"/>
    </source>
</evidence>
<keyword evidence="15" id="KW-1185">Reference proteome</keyword>
<feature type="region of interest" description="Disordered" evidence="12">
    <location>
        <begin position="410"/>
        <end position="429"/>
    </location>
</feature>
<dbReference type="GO" id="GO:0140078">
    <property type="term" value="F:class I DNA-(apurinic or apyrimidinic site) endonuclease activity"/>
    <property type="evidence" value="ECO:0007669"/>
    <property type="project" value="UniProtKB-EC"/>
</dbReference>
<organism evidence="14 15">
    <name type="scientific">Rhodotorula taiwanensis</name>
    <dbReference type="NCBI Taxonomy" id="741276"/>
    <lineage>
        <taxon>Eukaryota</taxon>
        <taxon>Fungi</taxon>
        <taxon>Dikarya</taxon>
        <taxon>Basidiomycota</taxon>
        <taxon>Pucciniomycotina</taxon>
        <taxon>Microbotryomycetes</taxon>
        <taxon>Sporidiobolales</taxon>
        <taxon>Sporidiobolaceae</taxon>
        <taxon>Rhodotorula</taxon>
    </lineage>
</organism>